<dbReference type="AlphaFoldDB" id="A0A183GA70"/>
<keyword evidence="3" id="KW-1185">Reference proteome</keyword>
<dbReference type="GO" id="GO:0003676">
    <property type="term" value="F:nucleic acid binding"/>
    <property type="evidence" value="ECO:0007669"/>
    <property type="project" value="InterPro"/>
</dbReference>
<dbReference type="PANTHER" id="PTHR46068">
    <property type="entry name" value="PROTEIN CBG27172"/>
    <property type="match status" value="1"/>
</dbReference>
<dbReference type="Proteomes" id="UP000050761">
    <property type="component" value="Unassembled WGS sequence"/>
</dbReference>
<proteinExistence type="predicted"/>
<dbReference type="WBParaSite" id="HPBE_0001888801-mRNA-1">
    <property type="protein sequence ID" value="HPBE_0001888801-mRNA-1"/>
    <property type="gene ID" value="HPBE_0001888801"/>
</dbReference>
<protein>
    <submittedName>
        <fullName evidence="4">DDE_3 domain-containing protein</fullName>
    </submittedName>
</protein>
<accession>A0A183GA70</accession>
<dbReference type="PANTHER" id="PTHR46068:SF1">
    <property type="entry name" value="TRANSPOSASE IS30-LIKE HTH DOMAIN-CONTAINING PROTEIN"/>
    <property type="match status" value="1"/>
</dbReference>
<reference evidence="2 3" key="1">
    <citation type="submission" date="2018-11" db="EMBL/GenBank/DDBJ databases">
        <authorList>
            <consortium name="Pathogen Informatics"/>
        </authorList>
    </citation>
    <scope>NUCLEOTIDE SEQUENCE [LARGE SCALE GENOMIC DNA]</scope>
</reference>
<reference evidence="4" key="2">
    <citation type="submission" date="2019-09" db="UniProtKB">
        <authorList>
            <consortium name="WormBaseParasite"/>
        </authorList>
    </citation>
    <scope>IDENTIFICATION</scope>
</reference>
<gene>
    <name evidence="2" type="ORF">HPBE_LOCUS18887</name>
</gene>
<evidence type="ECO:0000313" key="3">
    <source>
        <dbReference type="Proteomes" id="UP000050761"/>
    </source>
</evidence>
<dbReference type="Pfam" id="PF13358">
    <property type="entry name" value="DDE_3"/>
    <property type="match status" value="1"/>
</dbReference>
<dbReference type="InterPro" id="IPR038717">
    <property type="entry name" value="Tc1-like_DDE_dom"/>
</dbReference>
<evidence type="ECO:0000259" key="1">
    <source>
        <dbReference type="Pfam" id="PF13358"/>
    </source>
</evidence>
<accession>A0A3P8EVK0</accession>
<dbReference type="InterPro" id="IPR036397">
    <property type="entry name" value="RNaseH_sf"/>
</dbReference>
<dbReference type="OrthoDB" id="7951431at2759"/>
<feature type="domain" description="Tc1-like transposase DDE" evidence="1">
    <location>
        <begin position="6"/>
        <end position="117"/>
    </location>
</feature>
<name>A0A183GA70_HELPZ</name>
<evidence type="ECO:0000313" key="2">
    <source>
        <dbReference type="EMBL" id="VDP13243.1"/>
    </source>
</evidence>
<dbReference type="EMBL" id="UZAH01030979">
    <property type="protein sequence ID" value="VDP13243.1"/>
    <property type="molecule type" value="Genomic_DNA"/>
</dbReference>
<dbReference type="Gene3D" id="3.30.420.10">
    <property type="entry name" value="Ribonuclease H-like superfamily/Ribonuclease H"/>
    <property type="match status" value="1"/>
</dbReference>
<organism evidence="3 4">
    <name type="scientific">Heligmosomoides polygyrus</name>
    <name type="common">Parasitic roundworm</name>
    <dbReference type="NCBI Taxonomy" id="6339"/>
    <lineage>
        <taxon>Eukaryota</taxon>
        <taxon>Metazoa</taxon>
        <taxon>Ecdysozoa</taxon>
        <taxon>Nematoda</taxon>
        <taxon>Chromadorea</taxon>
        <taxon>Rhabditida</taxon>
        <taxon>Rhabditina</taxon>
        <taxon>Rhabditomorpha</taxon>
        <taxon>Strongyloidea</taxon>
        <taxon>Heligmosomidae</taxon>
        <taxon>Heligmosomoides</taxon>
    </lineage>
</organism>
<evidence type="ECO:0000313" key="4">
    <source>
        <dbReference type="WBParaSite" id="HPBE_0001888801-mRNA-1"/>
    </source>
</evidence>
<sequence>MVWARITLDKKTPLVFVHRSVKINAEVYQEKILRDVLLPWVAENFVSGQCVLQQDCAPAHPARSTLALCESHFPGYWTKDFWPPYSPDLNPMDFAVWGGYLKQKVSSKSHQSLSALKAPLQKAWDDIDVTFLRPTVMSVEKKLKACIAAEGAHFEHLSSE</sequence>